<sequence length="311" mass="34768">MKKLAMAVVTVFCITVTGIAQDKTVQDLRGESGKTIKKDESDTTVKTWKTGGMFNGTVGQTSLNNWAAGGDQFSFNSNGILNLHAFYKKGIHSWDNSLDLEIGYINSTSLGTRKTNDRIDLISKYGCQLFDHMYLTGLFNFRSQFTAGFTYPDDTTKIKTSNFLSPAYVIVAAGMDWKPSPTFSLFLSPITSRWVIVNDDELSAKGAYGVDSGKTVRNEIGAYLTATVNREIIKNLTYKAKLDLFSNYKHNPQNIDVFMTNLISMNVYKGFGFNVGADFIYDDDQKSFGKDKNAARLQVRQFIGIGYQRKF</sequence>
<proteinExistence type="predicted"/>
<feature type="chain" id="PRO_5010712415" description="DUF3078 domain-containing protein" evidence="1">
    <location>
        <begin position="23"/>
        <end position="311"/>
    </location>
</feature>
<evidence type="ECO:0000256" key="1">
    <source>
        <dbReference type="SAM" id="SignalP"/>
    </source>
</evidence>
<name>A0A1V9EN03_9BACT</name>
<dbReference type="Pfam" id="PF11276">
    <property type="entry name" value="DUF3078"/>
    <property type="match status" value="1"/>
</dbReference>
<dbReference type="InterPro" id="IPR021428">
    <property type="entry name" value="DUF3078"/>
</dbReference>
<dbReference type="RefSeq" id="WP_081201789.1">
    <property type="nucleotide sequence ID" value="NZ_FOCZ01000002.1"/>
</dbReference>
<keyword evidence="3" id="KW-1185">Reference proteome</keyword>
<gene>
    <name evidence="2" type="ORF">A4H97_06010</name>
</gene>
<accession>A0A1V9EN03</accession>
<dbReference type="OrthoDB" id="1495718at2"/>
<feature type="signal peptide" evidence="1">
    <location>
        <begin position="1"/>
        <end position="22"/>
    </location>
</feature>
<keyword evidence="1" id="KW-0732">Signal</keyword>
<evidence type="ECO:0008006" key="4">
    <source>
        <dbReference type="Google" id="ProtNLM"/>
    </source>
</evidence>
<dbReference type="Proteomes" id="UP000192610">
    <property type="component" value="Unassembled WGS sequence"/>
</dbReference>
<dbReference type="EMBL" id="LVXG01000023">
    <property type="protein sequence ID" value="OQP47543.1"/>
    <property type="molecule type" value="Genomic_DNA"/>
</dbReference>
<evidence type="ECO:0000313" key="2">
    <source>
        <dbReference type="EMBL" id="OQP47543.1"/>
    </source>
</evidence>
<dbReference type="AlphaFoldDB" id="A0A1V9EN03"/>
<organism evidence="2 3">
    <name type="scientific">Niastella yeongjuensis</name>
    <dbReference type="NCBI Taxonomy" id="354355"/>
    <lineage>
        <taxon>Bacteria</taxon>
        <taxon>Pseudomonadati</taxon>
        <taxon>Bacteroidota</taxon>
        <taxon>Chitinophagia</taxon>
        <taxon>Chitinophagales</taxon>
        <taxon>Chitinophagaceae</taxon>
        <taxon>Niastella</taxon>
    </lineage>
</organism>
<dbReference type="STRING" id="354355.SAMN05660816_01229"/>
<comment type="caution">
    <text evidence="2">The sequence shown here is derived from an EMBL/GenBank/DDBJ whole genome shotgun (WGS) entry which is preliminary data.</text>
</comment>
<evidence type="ECO:0000313" key="3">
    <source>
        <dbReference type="Proteomes" id="UP000192610"/>
    </source>
</evidence>
<reference evidence="3" key="1">
    <citation type="submission" date="2016-04" db="EMBL/GenBank/DDBJ databases">
        <authorList>
            <person name="Chen L."/>
            <person name="Zhuang W."/>
            <person name="Wang G."/>
        </authorList>
    </citation>
    <scope>NUCLEOTIDE SEQUENCE [LARGE SCALE GENOMIC DNA]</scope>
    <source>
        <strain evidence="3">17621</strain>
    </source>
</reference>
<protein>
    <recommendedName>
        <fullName evidence="4">DUF3078 domain-containing protein</fullName>
    </recommendedName>
</protein>